<name>A0A2K4ZLY4_9FIRM</name>
<dbReference type="OrthoDB" id="2869809at2"/>
<proteinExistence type="predicted"/>
<dbReference type="Proteomes" id="UP000236311">
    <property type="component" value="Unassembled WGS sequence"/>
</dbReference>
<evidence type="ECO:0000313" key="2">
    <source>
        <dbReference type="Proteomes" id="UP000236311"/>
    </source>
</evidence>
<dbReference type="RefSeq" id="WP_103241448.1">
    <property type="nucleotide sequence ID" value="NZ_JANJZD010000026.1"/>
</dbReference>
<organism evidence="1 2">
    <name type="scientific">Acetatifactor muris</name>
    <dbReference type="NCBI Taxonomy" id="879566"/>
    <lineage>
        <taxon>Bacteria</taxon>
        <taxon>Bacillati</taxon>
        <taxon>Bacillota</taxon>
        <taxon>Clostridia</taxon>
        <taxon>Lachnospirales</taxon>
        <taxon>Lachnospiraceae</taxon>
        <taxon>Acetatifactor</taxon>
    </lineage>
</organism>
<reference evidence="1 2" key="1">
    <citation type="submission" date="2018-01" db="EMBL/GenBank/DDBJ databases">
        <authorList>
            <person name="Gaut B.S."/>
            <person name="Morton B.R."/>
            <person name="Clegg M.T."/>
            <person name="Duvall M.R."/>
        </authorList>
    </citation>
    <scope>NUCLEOTIDE SEQUENCE [LARGE SCALE GENOMIC DNA]</scope>
    <source>
        <strain evidence="1">GP69</strain>
    </source>
</reference>
<sequence>MEEHIGEKVVDYKGNVLELIDYRSKHDVDVRAYNGMIFNVQYGTFLNGLKKEMQKLYRIGERNINNQGCGMTIINYEDTRHCTIKFDDGTVIKGIQYDSFVKGAVKNNNYKSIYGIGCYGYGKYTSDDKAYVYWFNMLNRCYNPKYLKTRPTYIQCYVCDEWHNYQNFAKWFEENYYEIEGEEMCLDKDIIIKGNKMYAPETCIFVPALINSIFTKGDSVRGECCIGISKNDSGEYRVYVSNYGKAKKGYIPIKMR</sequence>
<gene>
    <name evidence="1" type="ORF">AMURIS_04203</name>
</gene>
<keyword evidence="2" id="KW-1185">Reference proteome</keyword>
<protein>
    <submittedName>
        <fullName evidence="1">Uncharacterized protein</fullName>
    </submittedName>
</protein>
<dbReference type="EMBL" id="OFSM01000026">
    <property type="protein sequence ID" value="SOY31460.1"/>
    <property type="molecule type" value="Genomic_DNA"/>
</dbReference>
<accession>A0A2K4ZLY4</accession>
<evidence type="ECO:0000313" key="1">
    <source>
        <dbReference type="EMBL" id="SOY31460.1"/>
    </source>
</evidence>
<dbReference type="AlphaFoldDB" id="A0A2K4ZLY4"/>